<feature type="compositionally biased region" description="Basic and acidic residues" evidence="6">
    <location>
        <begin position="607"/>
        <end position="616"/>
    </location>
</feature>
<dbReference type="SMART" id="SM00355">
    <property type="entry name" value="ZnF_C2H2"/>
    <property type="match status" value="5"/>
</dbReference>
<dbReference type="Pfam" id="PF13894">
    <property type="entry name" value="zf-C2H2_4"/>
    <property type="match status" value="1"/>
</dbReference>
<proteinExistence type="predicted"/>
<dbReference type="AGR" id="RGD:1307214"/>
<protein>
    <submittedName>
        <fullName evidence="8">Zinc finger protein 438</fullName>
    </submittedName>
</protein>
<feature type="region of interest" description="Disordered" evidence="6">
    <location>
        <begin position="680"/>
        <end position="727"/>
    </location>
</feature>
<organism evidence="8 9">
    <name type="scientific">Rattus norvegicus</name>
    <name type="common">Rat</name>
    <dbReference type="NCBI Taxonomy" id="10116"/>
    <lineage>
        <taxon>Eukaryota</taxon>
        <taxon>Metazoa</taxon>
        <taxon>Chordata</taxon>
        <taxon>Craniata</taxon>
        <taxon>Vertebrata</taxon>
        <taxon>Euteleostomi</taxon>
        <taxon>Mammalia</taxon>
        <taxon>Eutheria</taxon>
        <taxon>Euarchontoglires</taxon>
        <taxon>Glires</taxon>
        <taxon>Rodentia</taxon>
        <taxon>Myomorpha</taxon>
        <taxon>Muroidea</taxon>
        <taxon>Muridae</taxon>
        <taxon>Murinae</taxon>
        <taxon>Rattus</taxon>
    </lineage>
</organism>
<dbReference type="PANTHER" id="PTHR24408:SF23">
    <property type="entry name" value="ZINC FINGER PROTEIN 438"/>
    <property type="match status" value="1"/>
</dbReference>
<dbReference type="InterPro" id="IPR013087">
    <property type="entry name" value="Znf_C2H2_type"/>
</dbReference>
<dbReference type="SUPFAM" id="SSF57667">
    <property type="entry name" value="beta-beta-alpha zinc fingers"/>
    <property type="match status" value="1"/>
</dbReference>
<dbReference type="GO" id="GO:0008270">
    <property type="term" value="F:zinc ion binding"/>
    <property type="evidence" value="ECO:0007669"/>
    <property type="project" value="UniProtKB-KW"/>
</dbReference>
<dbReference type="Proteomes" id="UP000002494">
    <property type="component" value="Chromosome 17"/>
</dbReference>
<dbReference type="Ensembl" id="ENSRNOT00000119611.2">
    <property type="protein sequence ID" value="ENSRNOP00000080293.2"/>
    <property type="gene ID" value="ENSRNOG00000028329.7"/>
</dbReference>
<sequence length="812" mass="88990">MRRTRKAALQVIYIIMRNSSSVPPKDQGESNIPSGTTQSGKTSQSKSQFRTIAPKIVPKVLPSRVLPCPSSLSDQGSLALMSKPLGMHTQNYALMQVAGQEGTFSLVALPNVASAQPVQKPRMSIHENLKLPIPRYQPLSSKGLRKKHDLSSPKGGSRDPPGPAQLCHLSPSPQAHPELLHKPSPWKRMPTLNPSPTNINTATVTSAIGQGDLSPLETDSCGDLEPPAIPAYSTENSSPQSLPASMQKAGCARKETPTKPAVASEELQEQVAPAHSVVSSTVQSVSVVTKDKLPILPSSRVKTTEVVKVEPDAENAESSSSGCRANCEERLSITEGFDAATEIANKTPALHGSKQSACKSAFCPVTKLDLNRKAKPSSGVKRRGRKWKVPDDILALQGKRRRCIIGMCGDSIERARNNPPEPRDQKPRATSRKYRSIMPKPVIVLSALAPLASPAAMLSQAPSGLGQDVLNNALPPKCLSSKQSDNLAPKPSSALRNGFSGIKKPWHMCPVCNYHFQFKHHLLDHMNTHTNRRPYSCGICRKTYVRPGSLSAHMKLHHGDNRPKKLVCCEFCAKVFGHVRVYFGHLKEVHRVVISTEPTPSELQSEDTPKNKDRDPSMQGPDSSLERETKSSLEEDFLLNQADEVKLQIRCGRCQITAQSFAEIKFHLLHVHGEEIQGRLQEVGQPGSRTDAPHQKQYTERTKQVKPCASAEDSPAFPRGKRQTVPHQNREEALVGTEGGQWGMTGPQHPARLLWSHAGFNCLLCAQMLGRKEDLLLHWVRQHNCEDPTRLWALLGTFSNQGAPELPSEARL</sequence>
<feature type="domain" description="C2H2-type" evidence="7">
    <location>
        <begin position="507"/>
        <end position="534"/>
    </location>
</feature>
<evidence type="ECO:0000256" key="3">
    <source>
        <dbReference type="ARBA" id="ARBA00022771"/>
    </source>
</evidence>
<dbReference type="PANTHER" id="PTHR24408">
    <property type="entry name" value="ZINC FINGER PROTEIN"/>
    <property type="match status" value="1"/>
</dbReference>
<evidence type="ECO:0000256" key="5">
    <source>
        <dbReference type="PROSITE-ProRule" id="PRU00042"/>
    </source>
</evidence>
<keyword evidence="9" id="KW-1185">Reference proteome</keyword>
<dbReference type="InterPro" id="IPR036236">
    <property type="entry name" value="Znf_C2H2_sf"/>
</dbReference>
<keyword evidence="2" id="KW-0677">Repeat</keyword>
<name>A0A8I5ZQC0_RAT</name>
<keyword evidence="3 5" id="KW-0863">Zinc-finger</keyword>
<evidence type="ECO:0000313" key="8">
    <source>
        <dbReference type="Ensembl" id="ENSRNOP00000080293.2"/>
    </source>
</evidence>
<evidence type="ECO:0000313" key="10">
    <source>
        <dbReference type="RGD" id="1307214"/>
    </source>
</evidence>
<accession>A0A8I5ZQC0</accession>
<feature type="region of interest" description="Disordered" evidence="6">
    <location>
        <begin position="597"/>
        <end position="631"/>
    </location>
</feature>
<evidence type="ECO:0000256" key="6">
    <source>
        <dbReference type="SAM" id="MobiDB-lite"/>
    </source>
</evidence>
<feature type="region of interest" description="Disordered" evidence="6">
    <location>
        <begin position="20"/>
        <end position="49"/>
    </location>
</feature>
<dbReference type="Gene3D" id="3.30.160.60">
    <property type="entry name" value="Classic Zinc Finger"/>
    <property type="match status" value="2"/>
</dbReference>
<gene>
    <name evidence="8 10" type="primary">Zfp438</name>
</gene>
<feature type="compositionally biased region" description="Low complexity" evidence="6">
    <location>
        <begin position="34"/>
        <end position="48"/>
    </location>
</feature>
<dbReference type="GeneTree" id="ENSGT00390000014526"/>
<evidence type="ECO:0000256" key="2">
    <source>
        <dbReference type="ARBA" id="ARBA00022737"/>
    </source>
</evidence>
<evidence type="ECO:0000256" key="4">
    <source>
        <dbReference type="ARBA" id="ARBA00022833"/>
    </source>
</evidence>
<feature type="compositionally biased region" description="Basic and acidic residues" evidence="6">
    <location>
        <begin position="691"/>
        <end position="703"/>
    </location>
</feature>
<dbReference type="GO" id="GO:0003677">
    <property type="term" value="F:DNA binding"/>
    <property type="evidence" value="ECO:0007669"/>
    <property type="project" value="UniProtKB-KW"/>
</dbReference>
<keyword evidence="4" id="KW-0862">Zinc</keyword>
<reference evidence="8" key="1">
    <citation type="submission" date="2024-01" db="EMBL/GenBank/DDBJ databases">
        <title>GRCr8: a new rat reference genome assembly contstructed from accurate long reads and long range scaffolding.</title>
        <authorList>
            <person name="Doris P.A."/>
            <person name="Kalbfleisch T."/>
            <person name="Li K."/>
            <person name="Howe K."/>
            <person name="Wood J."/>
        </authorList>
    </citation>
    <scope>NUCLEOTIDE SEQUENCE [LARGE SCALE GENOMIC DNA]</scope>
    <source>
        <strain evidence="8">Brown Norway</strain>
    </source>
</reference>
<evidence type="ECO:0000256" key="1">
    <source>
        <dbReference type="ARBA" id="ARBA00022723"/>
    </source>
</evidence>
<feature type="domain" description="C2H2-type" evidence="7">
    <location>
        <begin position="535"/>
        <end position="563"/>
    </location>
</feature>
<evidence type="ECO:0000259" key="7">
    <source>
        <dbReference type="PROSITE" id="PS50157"/>
    </source>
</evidence>
<dbReference type="GO" id="GO:0005654">
    <property type="term" value="C:nucleoplasm"/>
    <property type="evidence" value="ECO:0007669"/>
    <property type="project" value="Ensembl"/>
</dbReference>
<dbReference type="RGD" id="1307214">
    <property type="gene designation" value="Zfp438"/>
</dbReference>
<reference evidence="8" key="2">
    <citation type="submission" date="2025-08" db="UniProtKB">
        <authorList>
            <consortium name="Ensembl"/>
        </authorList>
    </citation>
    <scope>IDENTIFICATION</scope>
    <source>
        <strain evidence="8">Brown Norway</strain>
    </source>
</reference>
<evidence type="ECO:0000313" key="9">
    <source>
        <dbReference type="Proteomes" id="UP000002494"/>
    </source>
</evidence>
<feature type="domain" description="C2H2-type" evidence="7">
    <location>
        <begin position="760"/>
        <end position="788"/>
    </location>
</feature>
<reference evidence="8" key="3">
    <citation type="submission" date="2025-09" db="UniProtKB">
        <authorList>
            <consortium name="Ensembl"/>
        </authorList>
    </citation>
    <scope>IDENTIFICATION</scope>
    <source>
        <strain evidence="8">Brown Norway</strain>
    </source>
</reference>
<feature type="region of interest" description="Disordered" evidence="6">
    <location>
        <begin position="129"/>
        <end position="202"/>
    </location>
</feature>
<dbReference type="AlphaFoldDB" id="A0A8I5ZQC0"/>
<feature type="compositionally biased region" description="Polar residues" evidence="6">
    <location>
        <begin position="192"/>
        <end position="202"/>
    </location>
</feature>
<dbReference type="PROSITE" id="PS00028">
    <property type="entry name" value="ZINC_FINGER_C2H2_1"/>
    <property type="match status" value="4"/>
</dbReference>
<dbReference type="GO" id="GO:0005829">
    <property type="term" value="C:cytosol"/>
    <property type="evidence" value="ECO:0007669"/>
    <property type="project" value="Ensembl"/>
</dbReference>
<dbReference type="PROSITE" id="PS50157">
    <property type="entry name" value="ZINC_FINGER_C2H2_2"/>
    <property type="match status" value="3"/>
</dbReference>
<keyword evidence="1" id="KW-0479">Metal-binding</keyword>